<dbReference type="OrthoDB" id="432315at2759"/>
<dbReference type="EMBL" id="LSRX01000560">
    <property type="protein sequence ID" value="OLP94053.1"/>
    <property type="molecule type" value="Genomic_DNA"/>
</dbReference>
<feature type="region of interest" description="Disordered" evidence="1">
    <location>
        <begin position="148"/>
        <end position="180"/>
    </location>
</feature>
<keyword evidence="4" id="KW-1185">Reference proteome</keyword>
<reference evidence="3 4" key="1">
    <citation type="submission" date="2016-02" db="EMBL/GenBank/DDBJ databases">
        <title>Genome analysis of coral dinoflagellate symbionts highlights evolutionary adaptations to a symbiotic lifestyle.</title>
        <authorList>
            <person name="Aranda M."/>
            <person name="Li Y."/>
            <person name="Liew Y.J."/>
            <person name="Baumgarten S."/>
            <person name="Simakov O."/>
            <person name="Wilson M."/>
            <person name="Piel J."/>
            <person name="Ashoor H."/>
            <person name="Bougouffa S."/>
            <person name="Bajic V.B."/>
            <person name="Ryu T."/>
            <person name="Ravasi T."/>
            <person name="Bayer T."/>
            <person name="Micklem G."/>
            <person name="Kim H."/>
            <person name="Bhak J."/>
            <person name="Lajeunesse T.C."/>
            <person name="Voolstra C.R."/>
        </authorList>
    </citation>
    <scope>NUCLEOTIDE SEQUENCE [LARGE SCALE GENOMIC DNA]</scope>
    <source>
        <strain evidence="3 4">CCMP2467</strain>
    </source>
</reference>
<feature type="transmembrane region" description="Helical" evidence="2">
    <location>
        <begin position="468"/>
        <end position="487"/>
    </location>
</feature>
<evidence type="ECO:0000256" key="1">
    <source>
        <dbReference type="SAM" id="MobiDB-lite"/>
    </source>
</evidence>
<keyword evidence="2" id="KW-0472">Membrane</keyword>
<feature type="transmembrane region" description="Helical" evidence="2">
    <location>
        <begin position="538"/>
        <end position="560"/>
    </location>
</feature>
<keyword evidence="2" id="KW-0812">Transmembrane</keyword>
<accession>A0A1Q9DFV9</accession>
<dbReference type="AlphaFoldDB" id="A0A1Q9DFV9"/>
<organism evidence="3 4">
    <name type="scientific">Symbiodinium microadriaticum</name>
    <name type="common">Dinoflagellate</name>
    <name type="synonym">Zooxanthella microadriatica</name>
    <dbReference type="NCBI Taxonomy" id="2951"/>
    <lineage>
        <taxon>Eukaryota</taxon>
        <taxon>Sar</taxon>
        <taxon>Alveolata</taxon>
        <taxon>Dinophyceae</taxon>
        <taxon>Suessiales</taxon>
        <taxon>Symbiodiniaceae</taxon>
        <taxon>Symbiodinium</taxon>
    </lineage>
</organism>
<comment type="caution">
    <text evidence="3">The sequence shown here is derived from an EMBL/GenBank/DDBJ whole genome shotgun (WGS) entry which is preliminary data.</text>
</comment>
<feature type="compositionally biased region" description="Low complexity" evidence="1">
    <location>
        <begin position="148"/>
        <end position="168"/>
    </location>
</feature>
<proteinExistence type="predicted"/>
<name>A0A1Q9DFV9_SYMMI</name>
<evidence type="ECO:0000256" key="2">
    <source>
        <dbReference type="SAM" id="Phobius"/>
    </source>
</evidence>
<protein>
    <submittedName>
        <fullName evidence="3">Uncharacterized protein</fullName>
    </submittedName>
</protein>
<sequence>MWCLPPPLLLLGRRKHRQKKLGRHQHLQKELEDRDVHNLAGHCNNGATGRYQLFDDYGHYATGVFYGGKLLAFDDLFTREQQRRWNGLSFNTFAVFLVNKYLSWGEHLYHHLECTSWTRQQKRRWGGNSFNTFAVFLEETEVVNLMQSGAASSSRSSTGGDGGDSVTVEGRDRRSGTSSWELTEAERAELLALGWDDQMVGDLADMLDFLSELRDQGGTEAVAWAAGRWTAGGVQADVAVEAVTDVVLRRLTSCAEQYPGEYQVRGSCRDVYKTHGLDRLYLTPVGLSGRLFMLAPPLTTFEKLVTKFDADVFVDVQRKKLYWNNMGWQILFGVLFANYFVDFATRRLGKYMGRRLKEHVLFPVEVALARVLRRLRQVLGVTSLLLYLHELLANYVQEKAQVVRPTLGRALKTLVLLDLWVGCLFLLGRTPRNYFLDYLFALPLLYLLKCRRVVHFLYVLRVLTKVRLFYLSLGCLLLETLTVPRVYLQLWRMPLALGWLLWNYFLLVLYKLCLLYLPRRLGVVNFLFVLRELQKVRLCYLYLGVCLWLETLLEMVRLLYLLEMGGLPVLPTAPTESALGSGVVVADGTSVGDEEASVGSSLRPALPARTPGADDGSPVLPVLHGVSALALSATGTLQSASEVDDVNTERGGS</sequence>
<feature type="transmembrane region" description="Helical" evidence="2">
    <location>
        <begin position="499"/>
        <end position="517"/>
    </location>
</feature>
<gene>
    <name evidence="3" type="ORF">AK812_SmicGene23967</name>
</gene>
<evidence type="ECO:0000313" key="4">
    <source>
        <dbReference type="Proteomes" id="UP000186817"/>
    </source>
</evidence>
<evidence type="ECO:0000313" key="3">
    <source>
        <dbReference type="EMBL" id="OLP94053.1"/>
    </source>
</evidence>
<keyword evidence="2" id="KW-1133">Transmembrane helix</keyword>
<dbReference type="Proteomes" id="UP000186817">
    <property type="component" value="Unassembled WGS sequence"/>
</dbReference>
<feature type="transmembrane region" description="Helical" evidence="2">
    <location>
        <begin position="433"/>
        <end position="448"/>
    </location>
</feature>